<keyword evidence="3" id="KW-1185">Reference proteome</keyword>
<proteinExistence type="predicted"/>
<dbReference type="KEGG" id="acab:QRX50_16245"/>
<sequence length="183" mass="20242">MHAWWPLATVAAVFAALALVHLRRSALPHGTRQPAAAPSTRRLLSPERPLAVAQRGRARHRLAPATRSRGEADPLARYPAARQRPVPNAVAQRLGGPDSTPTQPFALPQPRNRNTDSRNWPAAAPPRPTPPTRRRNRPGKIITDPAWPGPPVSRSRPAAPDPSGRDREPRARPTRRNRDRRDD</sequence>
<accession>A0A9Y2ILA1</accession>
<dbReference type="AlphaFoldDB" id="A0A9Y2ILA1"/>
<dbReference type="RefSeq" id="WP_285972768.1">
    <property type="nucleotide sequence ID" value="NZ_CP127294.1"/>
</dbReference>
<feature type="compositionally biased region" description="Basic residues" evidence="1">
    <location>
        <begin position="172"/>
        <end position="183"/>
    </location>
</feature>
<reference evidence="2 3" key="1">
    <citation type="submission" date="2023-06" db="EMBL/GenBank/DDBJ databases">
        <authorList>
            <person name="Oyuntsetseg B."/>
            <person name="Kim S.B."/>
        </authorList>
    </citation>
    <scope>NUCLEOTIDE SEQUENCE [LARGE SCALE GENOMIC DNA]</scope>
    <source>
        <strain evidence="2 3">2-15</strain>
    </source>
</reference>
<name>A0A9Y2ILA1_9PSEU</name>
<evidence type="ECO:0000313" key="3">
    <source>
        <dbReference type="Proteomes" id="UP001236014"/>
    </source>
</evidence>
<protein>
    <submittedName>
        <fullName evidence="2">Uncharacterized protein</fullName>
    </submittedName>
</protein>
<organism evidence="2 3">
    <name type="scientific">Amycolatopsis carbonis</name>
    <dbReference type="NCBI Taxonomy" id="715471"/>
    <lineage>
        <taxon>Bacteria</taxon>
        <taxon>Bacillati</taxon>
        <taxon>Actinomycetota</taxon>
        <taxon>Actinomycetes</taxon>
        <taxon>Pseudonocardiales</taxon>
        <taxon>Pseudonocardiaceae</taxon>
        <taxon>Amycolatopsis</taxon>
    </lineage>
</organism>
<dbReference type="EMBL" id="CP127294">
    <property type="protein sequence ID" value="WIX82192.1"/>
    <property type="molecule type" value="Genomic_DNA"/>
</dbReference>
<gene>
    <name evidence="2" type="ORF">QRX50_16245</name>
</gene>
<dbReference type="Proteomes" id="UP001236014">
    <property type="component" value="Chromosome"/>
</dbReference>
<evidence type="ECO:0000256" key="1">
    <source>
        <dbReference type="SAM" id="MobiDB-lite"/>
    </source>
</evidence>
<feature type="region of interest" description="Disordered" evidence="1">
    <location>
        <begin position="28"/>
        <end position="183"/>
    </location>
</feature>
<evidence type="ECO:0000313" key="2">
    <source>
        <dbReference type="EMBL" id="WIX82192.1"/>
    </source>
</evidence>